<sequence>MVVVGCDQHLLDQSSIQREPLLGVNQLISVELTGDTFMLAMHILKNEAHAN</sequence>
<gene>
    <name evidence="1" type="ORF">SAMN04488029_2124</name>
</gene>
<evidence type="ECO:0000313" key="2">
    <source>
        <dbReference type="Proteomes" id="UP000192472"/>
    </source>
</evidence>
<dbReference type="Proteomes" id="UP000192472">
    <property type="component" value="Unassembled WGS sequence"/>
</dbReference>
<reference evidence="1 2" key="1">
    <citation type="submission" date="2017-04" db="EMBL/GenBank/DDBJ databases">
        <authorList>
            <person name="Afonso C.L."/>
            <person name="Miller P.J."/>
            <person name="Scott M.A."/>
            <person name="Spackman E."/>
            <person name="Goraichik I."/>
            <person name="Dimitrov K.M."/>
            <person name="Suarez D.L."/>
            <person name="Swayne D.E."/>
        </authorList>
    </citation>
    <scope>NUCLEOTIDE SEQUENCE [LARGE SCALE GENOMIC DNA]</scope>
    <source>
        <strain evidence="1 2">DSM 26133</strain>
    </source>
</reference>
<protein>
    <submittedName>
        <fullName evidence="1">Uncharacterized protein</fullName>
    </submittedName>
</protein>
<organism evidence="1 2">
    <name type="scientific">Reichenbachiella faecimaris</name>
    <dbReference type="NCBI Taxonomy" id="692418"/>
    <lineage>
        <taxon>Bacteria</taxon>
        <taxon>Pseudomonadati</taxon>
        <taxon>Bacteroidota</taxon>
        <taxon>Cytophagia</taxon>
        <taxon>Cytophagales</taxon>
        <taxon>Reichenbachiellaceae</taxon>
        <taxon>Reichenbachiella</taxon>
    </lineage>
</organism>
<dbReference type="AlphaFoldDB" id="A0A1W2GDR2"/>
<name>A0A1W2GDR2_REIFA</name>
<dbReference type="RefSeq" id="WP_176214747.1">
    <property type="nucleotide sequence ID" value="NZ_FWYF01000002.1"/>
</dbReference>
<evidence type="ECO:0000313" key="1">
    <source>
        <dbReference type="EMBL" id="SMD34664.1"/>
    </source>
</evidence>
<proteinExistence type="predicted"/>
<dbReference type="EMBL" id="FWYF01000002">
    <property type="protein sequence ID" value="SMD34664.1"/>
    <property type="molecule type" value="Genomic_DNA"/>
</dbReference>
<accession>A0A1W2GDR2</accession>
<keyword evidence="2" id="KW-1185">Reference proteome</keyword>